<dbReference type="EMBL" id="JAVREQ010000001">
    <property type="protein sequence ID" value="MDT0377252.1"/>
    <property type="molecule type" value="Genomic_DNA"/>
</dbReference>
<dbReference type="RefSeq" id="WP_311671257.1">
    <property type="nucleotide sequence ID" value="NZ_JAVREQ010000001.1"/>
</dbReference>
<dbReference type="SUPFAM" id="SSF110849">
    <property type="entry name" value="ParB/Sulfiredoxin"/>
    <property type="match status" value="1"/>
</dbReference>
<feature type="region of interest" description="Disordered" evidence="1">
    <location>
        <begin position="144"/>
        <end position="170"/>
    </location>
</feature>
<evidence type="ECO:0000313" key="2">
    <source>
        <dbReference type="EMBL" id="MDT0377252.1"/>
    </source>
</evidence>
<dbReference type="Proteomes" id="UP001183414">
    <property type="component" value="Unassembled WGS sequence"/>
</dbReference>
<dbReference type="InterPro" id="IPR036086">
    <property type="entry name" value="ParB/Sulfiredoxin_sf"/>
</dbReference>
<proteinExistence type="predicted"/>
<name>A0ABU2NMG9_9ACTN</name>
<evidence type="ECO:0000256" key="1">
    <source>
        <dbReference type="SAM" id="MobiDB-lite"/>
    </source>
</evidence>
<evidence type="ECO:0008006" key="4">
    <source>
        <dbReference type="Google" id="ProtNLM"/>
    </source>
</evidence>
<organism evidence="2 3">
    <name type="scientific">Streptomyces hazeniae</name>
    <dbReference type="NCBI Taxonomy" id="3075538"/>
    <lineage>
        <taxon>Bacteria</taxon>
        <taxon>Bacillati</taxon>
        <taxon>Actinomycetota</taxon>
        <taxon>Actinomycetes</taxon>
        <taxon>Kitasatosporales</taxon>
        <taxon>Streptomycetaceae</taxon>
        <taxon>Streptomyces</taxon>
    </lineage>
</organism>
<comment type="caution">
    <text evidence="2">The sequence shown here is derived from an EMBL/GenBank/DDBJ whole genome shotgun (WGS) entry which is preliminary data.</text>
</comment>
<evidence type="ECO:0000313" key="3">
    <source>
        <dbReference type="Proteomes" id="UP001183414"/>
    </source>
</evidence>
<keyword evidence="3" id="KW-1185">Reference proteome</keyword>
<reference evidence="3" key="1">
    <citation type="submission" date="2023-07" db="EMBL/GenBank/DDBJ databases">
        <title>30 novel species of actinomycetes from the DSMZ collection.</title>
        <authorList>
            <person name="Nouioui I."/>
        </authorList>
    </citation>
    <scope>NUCLEOTIDE SEQUENCE [LARGE SCALE GENOMIC DNA]</scope>
    <source>
        <strain evidence="3">DSM 42041</strain>
    </source>
</reference>
<protein>
    <recommendedName>
        <fullName evidence="4">ParB/Sulfiredoxin domain-containing protein</fullName>
    </recommendedName>
</protein>
<gene>
    <name evidence="2" type="ORF">RM572_00480</name>
</gene>
<sequence length="282" mass="30061">MTTPAEYLRTADVPLGDLTPFPGNAKVGDVDAIRASLRRNGQYRALVVREVEDGQLIVLAGNHTLTALTAEQQTSARCEIVRCDEHTARRINLADNRTADLGRYDSDALAELLTGLDGDLDGVGYTDADLDALLAPGEAFAALPLDHPAPANTGPRGGHDGEDGDEDEGDVVELPALPATEAHYAETDEEQAERAQASAHHTTHTARGVVEMILVYPLEDREEAARIIASTREVFGPEARASEIVLRALRALAALLDSRHAPEEPVTVAALLKAAGIEEATE</sequence>
<accession>A0ABU2NMG9</accession>